<keyword evidence="5" id="KW-0597">Phosphoprotein</keyword>
<sequence>MQARTMTNPEIVDKVIKIAREQFGVQDDLEVTAQSTFVDDIGADDLAIREFVLALEEAFGIEIEDKKVESISTVGQAAEVIEELLK</sequence>
<name>A0ABQ7AYA7_BRACR</name>
<organism evidence="8 9">
    <name type="scientific">Brassica cretica</name>
    <name type="common">Mustard</name>
    <dbReference type="NCBI Taxonomy" id="69181"/>
    <lineage>
        <taxon>Eukaryota</taxon>
        <taxon>Viridiplantae</taxon>
        <taxon>Streptophyta</taxon>
        <taxon>Embryophyta</taxon>
        <taxon>Tracheophyta</taxon>
        <taxon>Spermatophyta</taxon>
        <taxon>Magnoliopsida</taxon>
        <taxon>eudicotyledons</taxon>
        <taxon>Gunneridae</taxon>
        <taxon>Pentapetalae</taxon>
        <taxon>rosids</taxon>
        <taxon>malvids</taxon>
        <taxon>Brassicales</taxon>
        <taxon>Brassicaceae</taxon>
        <taxon>Brassiceae</taxon>
        <taxon>Brassica</taxon>
    </lineage>
</organism>
<comment type="function">
    <text evidence="1 6">Carrier of the growing fatty acid chain in fatty acid biosynthesis.</text>
</comment>
<evidence type="ECO:0000256" key="1">
    <source>
        <dbReference type="ARBA" id="ARBA00003180"/>
    </source>
</evidence>
<comment type="similarity">
    <text evidence="3">Belongs to the acyl carrier protein (ACP) family.</text>
</comment>
<dbReference type="Proteomes" id="UP000266723">
    <property type="component" value="Unassembled WGS sequence"/>
</dbReference>
<dbReference type="HAMAP" id="MF_01217">
    <property type="entry name" value="Acyl_carrier"/>
    <property type="match status" value="1"/>
</dbReference>
<keyword evidence="6" id="KW-0276">Fatty acid metabolism</keyword>
<dbReference type="SUPFAM" id="SSF47336">
    <property type="entry name" value="ACP-like"/>
    <property type="match status" value="1"/>
</dbReference>
<evidence type="ECO:0000313" key="9">
    <source>
        <dbReference type="Proteomes" id="UP000266723"/>
    </source>
</evidence>
<feature type="domain" description="Carrier" evidence="7">
    <location>
        <begin position="9"/>
        <end position="85"/>
    </location>
</feature>
<gene>
    <name evidence="8" type="ORF">DY000_02063826</name>
</gene>
<evidence type="ECO:0000256" key="4">
    <source>
        <dbReference type="ARBA" id="ARBA00022450"/>
    </source>
</evidence>
<keyword evidence="6" id="KW-0443">Lipid metabolism</keyword>
<dbReference type="PANTHER" id="PTHR46153">
    <property type="entry name" value="ACYL CARRIER PROTEIN"/>
    <property type="match status" value="1"/>
</dbReference>
<proteinExistence type="inferred from homology"/>
<dbReference type="Gene3D" id="1.10.1200.10">
    <property type="entry name" value="ACP-like"/>
    <property type="match status" value="1"/>
</dbReference>
<protein>
    <recommendedName>
        <fullName evidence="6">Acyl carrier protein</fullName>
    </recommendedName>
</protein>
<keyword evidence="6" id="KW-0275">Fatty acid biosynthesis</keyword>
<dbReference type="Pfam" id="PF00550">
    <property type="entry name" value="PP-binding"/>
    <property type="match status" value="1"/>
</dbReference>
<dbReference type="PROSITE" id="PS50075">
    <property type="entry name" value="CARRIER"/>
    <property type="match status" value="1"/>
</dbReference>
<evidence type="ECO:0000313" key="8">
    <source>
        <dbReference type="EMBL" id="KAF3518973.1"/>
    </source>
</evidence>
<evidence type="ECO:0000256" key="3">
    <source>
        <dbReference type="ARBA" id="ARBA00010930"/>
    </source>
</evidence>
<reference evidence="8 9" key="1">
    <citation type="journal article" date="2020" name="BMC Genomics">
        <title>Intraspecific diversification of the crop wild relative Brassica cretica Lam. using demographic model selection.</title>
        <authorList>
            <person name="Kioukis A."/>
            <person name="Michalopoulou V.A."/>
            <person name="Briers L."/>
            <person name="Pirintsos S."/>
            <person name="Studholme D.J."/>
            <person name="Pavlidis P."/>
            <person name="Sarris P.F."/>
        </authorList>
    </citation>
    <scope>NUCLEOTIDE SEQUENCE [LARGE SCALE GENOMIC DNA]</scope>
    <source>
        <strain evidence="9">cv. PFS-1207/04</strain>
    </source>
</reference>
<keyword evidence="4 6" id="KW-0596">Phosphopantetheine</keyword>
<keyword evidence="9" id="KW-1185">Reference proteome</keyword>
<keyword evidence="6" id="KW-0444">Lipid biosynthesis</keyword>
<dbReference type="EMBL" id="QGKV02001556">
    <property type="protein sequence ID" value="KAF3518973.1"/>
    <property type="molecule type" value="Genomic_DNA"/>
</dbReference>
<comment type="caution">
    <text evidence="8">The sequence shown here is derived from an EMBL/GenBank/DDBJ whole genome shotgun (WGS) entry which is preliminary data.</text>
</comment>
<comment type="pathway">
    <text evidence="2">Lipid metabolism; fatty acid biosynthesis.</text>
</comment>
<dbReference type="PANTHER" id="PTHR46153:SF20">
    <property type="entry name" value="ACYL CARRIER PROTEIN 2, CHLOROPLASTIC-RELATED"/>
    <property type="match status" value="1"/>
</dbReference>
<evidence type="ECO:0000259" key="7">
    <source>
        <dbReference type="PROSITE" id="PS50075"/>
    </source>
</evidence>
<dbReference type="InterPro" id="IPR003231">
    <property type="entry name" value="ACP"/>
</dbReference>
<evidence type="ECO:0000256" key="6">
    <source>
        <dbReference type="RuleBase" id="RU000722"/>
    </source>
</evidence>
<dbReference type="InterPro" id="IPR009081">
    <property type="entry name" value="PP-bd_ACP"/>
</dbReference>
<evidence type="ECO:0000256" key="2">
    <source>
        <dbReference type="ARBA" id="ARBA00005194"/>
    </source>
</evidence>
<accession>A0ABQ7AYA7</accession>
<dbReference type="InterPro" id="IPR036736">
    <property type="entry name" value="ACP-like_sf"/>
</dbReference>
<evidence type="ECO:0000256" key="5">
    <source>
        <dbReference type="ARBA" id="ARBA00022553"/>
    </source>
</evidence>
<dbReference type="InterPro" id="IPR044813">
    <property type="entry name" value="ACP_chloroplastic"/>
</dbReference>